<dbReference type="RefSeq" id="XP_020115393.1">
    <property type="nucleotide sequence ID" value="XM_020265397.1"/>
</dbReference>
<accession>A0A225A548</accession>
<sequence>MTLLCGPSISVYKATTLPSNLARDFNNKNNNNNELVHERRSIQSLIDSSKKPPYARIDTILTNFFPEEYGEGFYGMEVGDVPCRPTFLQKMDLDAVDKNSNPVLRTNHPNLLNLLDISLLHGLIYIHEALNVSHGNLHCGGIYLSDEGEIKIGDVGKSMTLRGKAKDISCDVQAVFQIASQLLSLDRSTDTTSMSWIIAKNFVTMPSTVDPRTLLKHPFLKLGQGSWYLSSIGGLLSFMRTTGPLSHSDEKASEEEMATRSDKELSS</sequence>
<organism evidence="2 3">
    <name type="scientific">Talaromyces atroroseus</name>
    <dbReference type="NCBI Taxonomy" id="1441469"/>
    <lineage>
        <taxon>Eukaryota</taxon>
        <taxon>Fungi</taxon>
        <taxon>Dikarya</taxon>
        <taxon>Ascomycota</taxon>
        <taxon>Pezizomycotina</taxon>
        <taxon>Eurotiomycetes</taxon>
        <taxon>Eurotiomycetidae</taxon>
        <taxon>Eurotiales</taxon>
        <taxon>Trichocomaceae</taxon>
        <taxon>Talaromyces</taxon>
        <taxon>Talaromyces sect. Trachyspermi</taxon>
    </lineage>
</organism>
<proteinExistence type="predicted"/>
<reference evidence="2 3" key="1">
    <citation type="submission" date="2015-06" db="EMBL/GenBank/DDBJ databases">
        <title>Talaromyces atroroseus IBT 11181 draft genome.</title>
        <authorList>
            <person name="Rasmussen K.B."/>
            <person name="Rasmussen S."/>
            <person name="Petersen B."/>
            <person name="Sicheritz-Ponten T."/>
            <person name="Mortensen U.H."/>
            <person name="Thrane U."/>
        </authorList>
    </citation>
    <scope>NUCLEOTIDE SEQUENCE [LARGE SCALE GENOMIC DNA]</scope>
    <source>
        <strain evidence="2 3">IBT 11181</strain>
    </source>
</reference>
<name>A0A225A548_TALAT</name>
<evidence type="ECO:0000313" key="2">
    <source>
        <dbReference type="EMBL" id="OKL55272.1"/>
    </source>
</evidence>
<gene>
    <name evidence="2" type="ORF">UA08_09432</name>
</gene>
<evidence type="ECO:0000313" key="3">
    <source>
        <dbReference type="Proteomes" id="UP000214365"/>
    </source>
</evidence>
<dbReference type="SUPFAM" id="SSF56112">
    <property type="entry name" value="Protein kinase-like (PK-like)"/>
    <property type="match status" value="1"/>
</dbReference>
<dbReference type="Gene3D" id="1.10.510.10">
    <property type="entry name" value="Transferase(Phosphotransferase) domain 1"/>
    <property type="match status" value="1"/>
</dbReference>
<dbReference type="OrthoDB" id="4225668at2759"/>
<keyword evidence="3" id="KW-1185">Reference proteome</keyword>
<dbReference type="EMBL" id="LFMY01000023">
    <property type="protein sequence ID" value="OKL55272.1"/>
    <property type="molecule type" value="Genomic_DNA"/>
</dbReference>
<protein>
    <recommendedName>
        <fullName evidence="4">Protein kinase domain-containing protein</fullName>
    </recommendedName>
</protein>
<feature type="region of interest" description="Disordered" evidence="1">
    <location>
        <begin position="244"/>
        <end position="267"/>
    </location>
</feature>
<dbReference type="GeneID" id="31009188"/>
<dbReference type="InterPro" id="IPR011009">
    <property type="entry name" value="Kinase-like_dom_sf"/>
</dbReference>
<comment type="caution">
    <text evidence="2">The sequence shown here is derived from an EMBL/GenBank/DDBJ whole genome shotgun (WGS) entry which is preliminary data.</text>
</comment>
<dbReference type="Proteomes" id="UP000214365">
    <property type="component" value="Unassembled WGS sequence"/>
</dbReference>
<evidence type="ECO:0000256" key="1">
    <source>
        <dbReference type="SAM" id="MobiDB-lite"/>
    </source>
</evidence>
<evidence type="ECO:0008006" key="4">
    <source>
        <dbReference type="Google" id="ProtNLM"/>
    </source>
</evidence>
<feature type="compositionally biased region" description="Basic and acidic residues" evidence="1">
    <location>
        <begin position="257"/>
        <end position="267"/>
    </location>
</feature>
<dbReference type="AlphaFoldDB" id="A0A225A548"/>
<dbReference type="STRING" id="1441469.A0A225A548"/>